<dbReference type="Proteomes" id="UP000287470">
    <property type="component" value="Unassembled WGS sequence"/>
</dbReference>
<sequence length="344" mass="38717">MRTHDALEYLFVQAELEQRCAFTHEPNLQRALQRRAIAGDLVRPHRGVYARVGYWASLNPAERRLHVIRALALRNPERVFADVDAAATFGLEQSWTLLGRTPVHVLGPPRSYGNIRCVWPADHDVCEVRNAGTDAVTVRRRPDDGPAPEPGTILVTSPASTLVMCGLRLPFARALPLFDSALRKGLVSREEIVAAAQSHHGPRDGLLRLARCADPLSENGGESWLRGLILDDRFVVPELQCEFVDPVTGIRYRVDFAWRLPNSDRVVLEYDGAGKYVDPTMTGGRDIREIVHAERQREAVLRNAHVTTILRANYDDVLRWYPLRQRLIEAGVPRMDVPDVRLAQ</sequence>
<dbReference type="EMBL" id="QXGK01000003">
    <property type="protein sequence ID" value="RSX58117.1"/>
    <property type="molecule type" value="Genomic_DNA"/>
</dbReference>
<keyword evidence="2" id="KW-1185">Reference proteome</keyword>
<evidence type="ECO:0000313" key="1">
    <source>
        <dbReference type="EMBL" id="RSX58117.1"/>
    </source>
</evidence>
<dbReference type="RefSeq" id="WP_125967756.1">
    <property type="nucleotide sequence ID" value="NZ_QXGK01000003.1"/>
</dbReference>
<protein>
    <recommendedName>
        <fullName evidence="3">CTP synthase</fullName>
    </recommendedName>
</protein>
<evidence type="ECO:0000313" key="2">
    <source>
        <dbReference type="Proteomes" id="UP000287470"/>
    </source>
</evidence>
<dbReference type="AlphaFoldDB" id="A0A430FW63"/>
<organism evidence="1 2">
    <name type="scientific">Bifidobacterium samirii</name>
    <dbReference type="NCBI Taxonomy" id="2306974"/>
    <lineage>
        <taxon>Bacteria</taxon>
        <taxon>Bacillati</taxon>
        <taxon>Actinomycetota</taxon>
        <taxon>Actinomycetes</taxon>
        <taxon>Bifidobacteriales</taxon>
        <taxon>Bifidobacteriaceae</taxon>
        <taxon>Bifidobacterium</taxon>
    </lineage>
</organism>
<evidence type="ECO:0008006" key="3">
    <source>
        <dbReference type="Google" id="ProtNLM"/>
    </source>
</evidence>
<name>A0A430FW63_9BIFI</name>
<reference evidence="1 2" key="1">
    <citation type="submission" date="2018-09" db="EMBL/GenBank/DDBJ databases">
        <title>Characterization of the phylogenetic diversity of five novel species belonging to the genus Bifidobacterium.</title>
        <authorList>
            <person name="Lugli G.A."/>
            <person name="Duranti S."/>
            <person name="Milani C."/>
        </authorList>
    </citation>
    <scope>NUCLEOTIDE SEQUENCE [LARGE SCALE GENOMIC DNA]</scope>
    <source>
        <strain evidence="1 2">2033B</strain>
    </source>
</reference>
<dbReference type="OrthoDB" id="3172126at2"/>
<proteinExistence type="predicted"/>
<comment type="caution">
    <text evidence="1">The sequence shown here is derived from an EMBL/GenBank/DDBJ whole genome shotgun (WGS) entry which is preliminary data.</text>
</comment>
<gene>
    <name evidence="1" type="ORF">D2E24_0477</name>
</gene>
<accession>A0A430FW63</accession>